<name>A0A5B7GEQ6_PORTR</name>
<organism evidence="1 2">
    <name type="scientific">Portunus trituberculatus</name>
    <name type="common">Swimming crab</name>
    <name type="synonym">Neptunus trituberculatus</name>
    <dbReference type="NCBI Taxonomy" id="210409"/>
    <lineage>
        <taxon>Eukaryota</taxon>
        <taxon>Metazoa</taxon>
        <taxon>Ecdysozoa</taxon>
        <taxon>Arthropoda</taxon>
        <taxon>Crustacea</taxon>
        <taxon>Multicrustacea</taxon>
        <taxon>Malacostraca</taxon>
        <taxon>Eumalacostraca</taxon>
        <taxon>Eucarida</taxon>
        <taxon>Decapoda</taxon>
        <taxon>Pleocyemata</taxon>
        <taxon>Brachyura</taxon>
        <taxon>Eubrachyura</taxon>
        <taxon>Portunoidea</taxon>
        <taxon>Portunidae</taxon>
        <taxon>Portuninae</taxon>
        <taxon>Portunus</taxon>
    </lineage>
</organism>
<sequence>MTEEEEGWRGIDPWPAVQWSAESPGDLTDPMTWQRLNLSHSPTLTAKSNTKSCVLCLLPLRVVYSVFTPPQSRVFCVHYTSVRCPVTFSSDSAIRSVISEDMDSLLSGGAIECRAGGVAMTYITTEVEKHNEENNAHAKG</sequence>
<keyword evidence="2" id="KW-1185">Reference proteome</keyword>
<dbReference type="AlphaFoldDB" id="A0A5B7GEQ6"/>
<accession>A0A5B7GEQ6</accession>
<dbReference type="Proteomes" id="UP000324222">
    <property type="component" value="Unassembled WGS sequence"/>
</dbReference>
<gene>
    <name evidence="1" type="ORF">E2C01_049782</name>
</gene>
<evidence type="ECO:0000313" key="1">
    <source>
        <dbReference type="EMBL" id="MPC55837.1"/>
    </source>
</evidence>
<evidence type="ECO:0000313" key="2">
    <source>
        <dbReference type="Proteomes" id="UP000324222"/>
    </source>
</evidence>
<comment type="caution">
    <text evidence="1">The sequence shown here is derived from an EMBL/GenBank/DDBJ whole genome shotgun (WGS) entry which is preliminary data.</text>
</comment>
<protein>
    <submittedName>
        <fullName evidence="1">Uncharacterized protein</fullName>
    </submittedName>
</protein>
<dbReference type="EMBL" id="VSRR010013480">
    <property type="protein sequence ID" value="MPC55837.1"/>
    <property type="molecule type" value="Genomic_DNA"/>
</dbReference>
<reference evidence="1 2" key="1">
    <citation type="submission" date="2019-05" db="EMBL/GenBank/DDBJ databases">
        <title>Another draft genome of Portunus trituberculatus and its Hox gene families provides insights of decapod evolution.</title>
        <authorList>
            <person name="Jeong J.-H."/>
            <person name="Song I."/>
            <person name="Kim S."/>
            <person name="Choi T."/>
            <person name="Kim D."/>
            <person name="Ryu S."/>
            <person name="Kim W."/>
        </authorList>
    </citation>
    <scope>NUCLEOTIDE SEQUENCE [LARGE SCALE GENOMIC DNA]</scope>
    <source>
        <tissue evidence="1">Muscle</tissue>
    </source>
</reference>
<proteinExistence type="predicted"/>